<dbReference type="CDD" id="cd03801">
    <property type="entry name" value="GT4_PimA-like"/>
    <property type="match status" value="1"/>
</dbReference>
<gene>
    <name evidence="2" type="ORF">Q764_08540</name>
</gene>
<evidence type="ECO:0000313" key="2">
    <source>
        <dbReference type="EMBL" id="KGO89412.1"/>
    </source>
</evidence>
<proteinExistence type="predicted"/>
<name>A0A0A2M9Q8_9FLAO</name>
<dbReference type="Proteomes" id="UP000030121">
    <property type="component" value="Unassembled WGS sequence"/>
</dbReference>
<dbReference type="GO" id="GO:0016757">
    <property type="term" value="F:glycosyltransferase activity"/>
    <property type="evidence" value="ECO:0007669"/>
    <property type="project" value="InterPro"/>
</dbReference>
<dbReference type="Gene3D" id="3.40.50.2000">
    <property type="entry name" value="Glycogen Phosphorylase B"/>
    <property type="match status" value="1"/>
</dbReference>
<protein>
    <recommendedName>
        <fullName evidence="1">Glycosyl transferase family 1 domain-containing protein</fullName>
    </recommendedName>
</protein>
<dbReference type="AlphaFoldDB" id="A0A0A2M9Q8"/>
<keyword evidence="3" id="KW-1185">Reference proteome</keyword>
<dbReference type="PANTHER" id="PTHR45947">
    <property type="entry name" value="SULFOQUINOVOSYL TRANSFERASE SQD2"/>
    <property type="match status" value="1"/>
</dbReference>
<dbReference type="SUPFAM" id="SSF53756">
    <property type="entry name" value="UDP-Glycosyltransferase/glycogen phosphorylase"/>
    <property type="match status" value="1"/>
</dbReference>
<dbReference type="RefSeq" id="WP_026981310.1">
    <property type="nucleotide sequence ID" value="NZ_JRLW01000009.1"/>
</dbReference>
<evidence type="ECO:0000259" key="1">
    <source>
        <dbReference type="Pfam" id="PF00534"/>
    </source>
</evidence>
<sequence length="384" mass="43142">MKKHIVIAGPIGDFGGRDVEVNIIAKALEKEYQVSIVSTAYMTGSSFALAGLQNTTWKSVPKELYRRSAVLRGLSKFSKRFNKGPKEAYAYLINRFSKKLTDLDRLQWHVLQNELQNADMVLLCVQLTTKFLPETVQYCHEHKIPCLVRTTGTIRNVTETDFDLLKKVRLFIHHSEANAQNLNRQLALPYTVIDQCALAEDQLLALPLSGRKPFRFGYLGRLSAEKGILPIARFFAQTDCPFVVAGDGPQKAELQTIIRDSSNCTYMGLLQNHELHAFFSQIDVLVIPSYEESGPLVGLEAMAAGKIIISTKVGAMEERLAPLEGHWFAIENLATFESSINKVNALSLDDYQAAAALLRKRYKDEYSFEAVALKYQKLIHSILQ</sequence>
<dbReference type="PANTHER" id="PTHR45947:SF3">
    <property type="entry name" value="SULFOQUINOVOSYL TRANSFERASE SQD2"/>
    <property type="match status" value="1"/>
</dbReference>
<dbReference type="STRING" id="1121899.GCA_000430025_00289"/>
<evidence type="ECO:0000313" key="3">
    <source>
        <dbReference type="Proteomes" id="UP000030121"/>
    </source>
</evidence>
<dbReference type="EMBL" id="JRLW01000009">
    <property type="protein sequence ID" value="KGO89412.1"/>
    <property type="molecule type" value="Genomic_DNA"/>
</dbReference>
<dbReference type="Pfam" id="PF00534">
    <property type="entry name" value="Glycos_transf_1"/>
    <property type="match status" value="1"/>
</dbReference>
<dbReference type="InterPro" id="IPR001296">
    <property type="entry name" value="Glyco_trans_1"/>
</dbReference>
<organism evidence="2 3">
    <name type="scientific">Flavobacterium suncheonense GH29-5 = DSM 17707</name>
    <dbReference type="NCBI Taxonomy" id="1121899"/>
    <lineage>
        <taxon>Bacteria</taxon>
        <taxon>Pseudomonadati</taxon>
        <taxon>Bacteroidota</taxon>
        <taxon>Flavobacteriia</taxon>
        <taxon>Flavobacteriales</taxon>
        <taxon>Flavobacteriaceae</taxon>
        <taxon>Flavobacterium</taxon>
    </lineage>
</organism>
<dbReference type="eggNOG" id="COG0438">
    <property type="taxonomic scope" value="Bacteria"/>
</dbReference>
<feature type="domain" description="Glycosyl transferase family 1" evidence="1">
    <location>
        <begin position="212"/>
        <end position="343"/>
    </location>
</feature>
<dbReference type="InterPro" id="IPR050194">
    <property type="entry name" value="Glycosyltransferase_grp1"/>
</dbReference>
<comment type="caution">
    <text evidence="2">The sequence shown here is derived from an EMBL/GenBank/DDBJ whole genome shotgun (WGS) entry which is preliminary data.</text>
</comment>
<dbReference type="OrthoDB" id="1403340at2"/>
<reference evidence="2 3" key="1">
    <citation type="submission" date="2013-09" db="EMBL/GenBank/DDBJ databases">
        <authorList>
            <person name="Zeng Z."/>
            <person name="Chen C."/>
        </authorList>
    </citation>
    <scope>NUCLEOTIDE SEQUENCE [LARGE SCALE GENOMIC DNA]</scope>
    <source>
        <strain evidence="2 3">GH29-5</strain>
    </source>
</reference>
<accession>A0A0A2M9Q8</accession>